<accession>A0AAV4SXA9</accession>
<name>A0AAV4SXA9_CAEEX</name>
<dbReference type="AlphaFoldDB" id="A0AAV4SXA9"/>
<proteinExistence type="predicted"/>
<evidence type="ECO:0008006" key="3">
    <source>
        <dbReference type="Google" id="ProtNLM"/>
    </source>
</evidence>
<evidence type="ECO:0000313" key="1">
    <source>
        <dbReference type="EMBL" id="GIY37629.1"/>
    </source>
</evidence>
<dbReference type="EMBL" id="BPLR01010192">
    <property type="protein sequence ID" value="GIY37629.1"/>
    <property type="molecule type" value="Genomic_DNA"/>
</dbReference>
<dbReference type="Proteomes" id="UP001054945">
    <property type="component" value="Unassembled WGS sequence"/>
</dbReference>
<comment type="caution">
    <text evidence="1">The sequence shown here is derived from an EMBL/GenBank/DDBJ whole genome shotgun (WGS) entry which is preliminary data.</text>
</comment>
<organism evidence="1 2">
    <name type="scientific">Caerostris extrusa</name>
    <name type="common">Bark spider</name>
    <name type="synonym">Caerostris bankana</name>
    <dbReference type="NCBI Taxonomy" id="172846"/>
    <lineage>
        <taxon>Eukaryota</taxon>
        <taxon>Metazoa</taxon>
        <taxon>Ecdysozoa</taxon>
        <taxon>Arthropoda</taxon>
        <taxon>Chelicerata</taxon>
        <taxon>Arachnida</taxon>
        <taxon>Araneae</taxon>
        <taxon>Araneomorphae</taxon>
        <taxon>Entelegynae</taxon>
        <taxon>Araneoidea</taxon>
        <taxon>Araneidae</taxon>
        <taxon>Caerostris</taxon>
    </lineage>
</organism>
<gene>
    <name evidence="1" type="ORF">CEXT_369581</name>
</gene>
<reference evidence="1 2" key="1">
    <citation type="submission" date="2021-06" db="EMBL/GenBank/DDBJ databases">
        <title>Caerostris extrusa draft genome.</title>
        <authorList>
            <person name="Kono N."/>
            <person name="Arakawa K."/>
        </authorList>
    </citation>
    <scope>NUCLEOTIDE SEQUENCE [LARGE SCALE GENOMIC DNA]</scope>
</reference>
<evidence type="ECO:0000313" key="2">
    <source>
        <dbReference type="Proteomes" id="UP001054945"/>
    </source>
</evidence>
<keyword evidence="2" id="KW-1185">Reference proteome</keyword>
<sequence length="73" mass="8303">MTFLYLSRDDLLLSFSFILALSAFDTSRKWHSRQLWFECGGGGALHKTAVLYGEKKAAKATTVPKKQGQFYIR</sequence>
<protein>
    <recommendedName>
        <fullName evidence="3">Secreted protein</fullName>
    </recommendedName>
</protein>